<gene>
    <name evidence="1" type="ORF">LMG29542_03675</name>
</gene>
<dbReference type="Proteomes" id="UP000494363">
    <property type="component" value="Unassembled WGS sequence"/>
</dbReference>
<name>A0A6J5E3V7_9BURK</name>
<organism evidence="1 2">
    <name type="scientific">Paraburkholderia humisilvae</name>
    <dbReference type="NCBI Taxonomy" id="627669"/>
    <lineage>
        <taxon>Bacteria</taxon>
        <taxon>Pseudomonadati</taxon>
        <taxon>Pseudomonadota</taxon>
        <taxon>Betaproteobacteria</taxon>
        <taxon>Burkholderiales</taxon>
        <taxon>Burkholderiaceae</taxon>
        <taxon>Paraburkholderia</taxon>
    </lineage>
</organism>
<proteinExistence type="predicted"/>
<dbReference type="Gene3D" id="2.60.120.10">
    <property type="entry name" value="Jelly Rolls"/>
    <property type="match status" value="1"/>
</dbReference>
<evidence type="ECO:0000313" key="2">
    <source>
        <dbReference type="Proteomes" id="UP000494363"/>
    </source>
</evidence>
<dbReference type="EMBL" id="CADIKH010000016">
    <property type="protein sequence ID" value="CAB3759805.1"/>
    <property type="molecule type" value="Genomic_DNA"/>
</dbReference>
<dbReference type="AlphaFoldDB" id="A0A6J5E3V7"/>
<sequence length="203" mass="22511">MNPSTSDASAGATAHARKTVAPMSRFPYFKRVLSLALLVFAVVSDSLTLRATSAQASEHPTMKLSTTYLHLLRKTPFFTELNTAQLRWTIDHSQEWEAQVGTVIVDCATTEAKDDVWILLDGGWQVETGGRVYPAGHADPGKWFSAQHATDDCRLVATEHSYVMKITGAEMRDMQSLGFAFNAHLDAGREYYRKLFGARAAQR</sequence>
<evidence type="ECO:0008006" key="3">
    <source>
        <dbReference type="Google" id="ProtNLM"/>
    </source>
</evidence>
<dbReference type="RefSeq" id="WP_246355914.1">
    <property type="nucleotide sequence ID" value="NZ_CADIKH010000016.1"/>
</dbReference>
<protein>
    <recommendedName>
        <fullName evidence="3">Cyclic nucleotide-binding domain-containing protein</fullName>
    </recommendedName>
</protein>
<evidence type="ECO:0000313" key="1">
    <source>
        <dbReference type="EMBL" id="CAB3759805.1"/>
    </source>
</evidence>
<dbReference type="InterPro" id="IPR014710">
    <property type="entry name" value="RmlC-like_jellyroll"/>
</dbReference>
<dbReference type="SUPFAM" id="SSF51206">
    <property type="entry name" value="cAMP-binding domain-like"/>
    <property type="match status" value="1"/>
</dbReference>
<reference evidence="1 2" key="1">
    <citation type="submission" date="2020-04" db="EMBL/GenBank/DDBJ databases">
        <authorList>
            <person name="De Canck E."/>
        </authorList>
    </citation>
    <scope>NUCLEOTIDE SEQUENCE [LARGE SCALE GENOMIC DNA]</scope>
    <source>
        <strain evidence="1 2">LMG 29542</strain>
    </source>
</reference>
<accession>A0A6J5E3V7</accession>
<dbReference type="InterPro" id="IPR018490">
    <property type="entry name" value="cNMP-bd_dom_sf"/>
</dbReference>
<keyword evidence="2" id="KW-1185">Reference proteome</keyword>